<reference evidence="1" key="1">
    <citation type="submission" date="2021-03" db="EMBL/GenBank/DDBJ databases">
        <authorList>
            <person name="Ping X."/>
        </authorList>
    </citation>
    <scope>NUCLEOTIDE SEQUENCE</scope>
    <source>
        <strain evidence="1">E313</strain>
    </source>
</reference>
<dbReference type="CDD" id="cd20170">
    <property type="entry name" value="Peptidase_M90-like"/>
    <property type="match status" value="1"/>
</dbReference>
<sequence>MIFFVGMAIIILSRFYVYFEQVYASKKKRPFFLNFFIFRNKLKDEQECVLENQFTFYQRLTDKEKAVFKHRVARFIKEKEFIGRQDLIVTDEIKTLISATAVMLTFGFKNYLLNIINTVIIYPESFYSKINDANHKGEINPRLGLIALSWKDFKRGFDISNDNLNLGVHEFGHALHLNSFKNDDISAMIFSEGFSDLKTYLRENESIRQKLIKSHYFRAYAFTNEFEFASVLIECFIETPKIFKSQFPKLYLLTKQMLNFNFAGY</sequence>
<dbReference type="Gene3D" id="3.40.390.10">
    <property type="entry name" value="Collagenase (Catalytic Domain)"/>
    <property type="match status" value="1"/>
</dbReference>
<comment type="caution">
    <text evidence="1">The sequence shown here is derived from an EMBL/GenBank/DDBJ whole genome shotgun (WGS) entry which is preliminary data.</text>
</comment>
<organism evidence="1 2">
    <name type="scientific">Winogradskyella immobilis</name>
    <dbReference type="NCBI Taxonomy" id="2816852"/>
    <lineage>
        <taxon>Bacteria</taxon>
        <taxon>Pseudomonadati</taxon>
        <taxon>Bacteroidota</taxon>
        <taxon>Flavobacteriia</taxon>
        <taxon>Flavobacteriales</taxon>
        <taxon>Flavobacteriaceae</taxon>
        <taxon>Winogradskyella</taxon>
    </lineage>
</organism>
<dbReference type="EMBL" id="JAFMPT010000001">
    <property type="protein sequence ID" value="MCC1483211.1"/>
    <property type="molecule type" value="Genomic_DNA"/>
</dbReference>
<keyword evidence="2" id="KW-1185">Reference proteome</keyword>
<gene>
    <name evidence="1" type="ORF">J1C55_01300</name>
</gene>
<dbReference type="Gene3D" id="1.10.472.150">
    <property type="entry name" value="Glucose-regulated metallo-peptidase M90, N-terminal domain"/>
    <property type="match status" value="1"/>
</dbReference>
<evidence type="ECO:0000313" key="2">
    <source>
        <dbReference type="Proteomes" id="UP000778797"/>
    </source>
</evidence>
<name>A0ABS8EJ32_9FLAO</name>
<proteinExistence type="predicted"/>
<accession>A0ABS8EJ32</accession>
<dbReference type="PANTHER" id="PTHR30164:SF2">
    <property type="entry name" value="PROTEIN MTFA"/>
    <property type="match status" value="1"/>
</dbReference>
<evidence type="ECO:0000313" key="1">
    <source>
        <dbReference type="EMBL" id="MCC1483211.1"/>
    </source>
</evidence>
<dbReference type="Pfam" id="PF06167">
    <property type="entry name" value="Peptidase_M90"/>
    <property type="match status" value="1"/>
</dbReference>
<dbReference type="InterPro" id="IPR024079">
    <property type="entry name" value="MetalloPept_cat_dom_sf"/>
</dbReference>
<dbReference type="PANTHER" id="PTHR30164">
    <property type="entry name" value="MTFA PEPTIDASE"/>
    <property type="match status" value="1"/>
</dbReference>
<protein>
    <submittedName>
        <fullName evidence="1">Zinc-dependent peptidase</fullName>
    </submittedName>
</protein>
<dbReference type="SUPFAM" id="SSF55486">
    <property type="entry name" value="Metalloproteases ('zincins'), catalytic domain"/>
    <property type="match status" value="1"/>
</dbReference>
<dbReference type="Proteomes" id="UP000778797">
    <property type="component" value="Unassembled WGS sequence"/>
</dbReference>
<dbReference type="InterPro" id="IPR042252">
    <property type="entry name" value="MtfA_N"/>
</dbReference>
<dbReference type="InterPro" id="IPR010384">
    <property type="entry name" value="MtfA_fam"/>
</dbReference>
<reference evidence="1" key="2">
    <citation type="submission" date="2021-10" db="EMBL/GenBank/DDBJ databases">
        <title>Genome of Winogradskyella sp. E313.</title>
        <authorList>
            <person name="Zhou Y."/>
        </authorList>
    </citation>
    <scope>NUCLEOTIDE SEQUENCE</scope>
    <source>
        <strain evidence="1">E313</strain>
    </source>
</reference>